<dbReference type="Proteomes" id="UP000019202">
    <property type="component" value="Unassembled WGS sequence"/>
</dbReference>
<name>W1ITW3_9GAMM</name>
<organism evidence="1 2">
    <name type="scientific">Xenorhabdus szentirmaii DSM 16338</name>
    <dbReference type="NCBI Taxonomy" id="1427518"/>
    <lineage>
        <taxon>Bacteria</taxon>
        <taxon>Pseudomonadati</taxon>
        <taxon>Pseudomonadota</taxon>
        <taxon>Gammaproteobacteria</taxon>
        <taxon>Enterobacterales</taxon>
        <taxon>Morganellaceae</taxon>
        <taxon>Xenorhabdus</taxon>
    </lineage>
</organism>
<accession>W1ITW3</accession>
<sequence length="38" mass="4614">MILSTLTQPEPLHSFFIQALNTKTLRLLNYRFFFIWVL</sequence>
<evidence type="ECO:0000313" key="1">
    <source>
        <dbReference type="EMBL" id="CDL81278.1"/>
    </source>
</evidence>
<dbReference type="AlphaFoldDB" id="W1ITW3"/>
<protein>
    <submittedName>
        <fullName evidence="1">Uncharacterized protein</fullName>
    </submittedName>
</protein>
<comment type="caution">
    <text evidence="1">The sequence shown here is derived from an EMBL/GenBank/DDBJ whole genome shotgun (WGS) entry which is preliminary data.</text>
</comment>
<proteinExistence type="predicted"/>
<keyword evidence="2" id="KW-1185">Reference proteome</keyword>
<gene>
    <name evidence="1" type="ORF">XSR1_120011</name>
</gene>
<reference evidence="1" key="1">
    <citation type="submission" date="2013-11" db="EMBL/GenBank/DDBJ databases">
        <title>Draft genome sequence and annotation of the entomopathogenic bacteria, Xenorhabdus cabanillasi strain JM26 and Xenorhabdus szentirmai strain DSM 16338.</title>
        <authorList>
            <person name="Gualtieri M."/>
            <person name="Ogier J.C."/>
            <person name="Pages S."/>
            <person name="Givaudan A."/>
            <person name="Gaudriault S."/>
        </authorList>
    </citation>
    <scope>NUCLEOTIDE SEQUENCE [LARGE SCALE GENOMIC DNA]</scope>
    <source>
        <strain evidence="1">DSM 16338</strain>
    </source>
</reference>
<dbReference type="EMBL" id="CBXF010000024">
    <property type="protein sequence ID" value="CDL81278.1"/>
    <property type="molecule type" value="Genomic_DNA"/>
</dbReference>
<dbReference type="STRING" id="1427518.XSR1_120011"/>
<evidence type="ECO:0000313" key="2">
    <source>
        <dbReference type="Proteomes" id="UP000019202"/>
    </source>
</evidence>